<dbReference type="EMBL" id="JAPFFF010000003">
    <property type="protein sequence ID" value="KAK8895605.1"/>
    <property type="molecule type" value="Genomic_DNA"/>
</dbReference>
<dbReference type="InterPro" id="IPR001680">
    <property type="entry name" value="WD40_rpt"/>
</dbReference>
<keyword evidence="1" id="KW-0853">WD repeat</keyword>
<dbReference type="InterPro" id="IPR036322">
    <property type="entry name" value="WD40_repeat_dom_sf"/>
</dbReference>
<accession>A0ABR2KWZ7</accession>
<evidence type="ECO:0000313" key="3">
    <source>
        <dbReference type="Proteomes" id="UP001470230"/>
    </source>
</evidence>
<dbReference type="SUPFAM" id="SSF50978">
    <property type="entry name" value="WD40 repeat-like"/>
    <property type="match status" value="1"/>
</dbReference>
<protein>
    <submittedName>
        <fullName evidence="2">Katanin p80 WD40 repeat-containing subunit B1</fullName>
    </submittedName>
</protein>
<dbReference type="PROSITE" id="PS50082">
    <property type="entry name" value="WD_REPEATS_2"/>
    <property type="match status" value="1"/>
</dbReference>
<reference evidence="2 3" key="1">
    <citation type="submission" date="2024-04" db="EMBL/GenBank/DDBJ databases">
        <title>Tritrichomonas musculus Genome.</title>
        <authorList>
            <person name="Alves-Ferreira E."/>
            <person name="Grigg M."/>
            <person name="Lorenzi H."/>
            <person name="Galac M."/>
        </authorList>
    </citation>
    <scope>NUCLEOTIDE SEQUENCE [LARGE SCALE GENOMIC DNA]</scope>
    <source>
        <strain evidence="2 3">EAF2021</strain>
    </source>
</reference>
<dbReference type="Pfam" id="PF00400">
    <property type="entry name" value="WD40"/>
    <property type="match status" value="2"/>
</dbReference>
<keyword evidence="3" id="KW-1185">Reference proteome</keyword>
<feature type="repeat" description="WD" evidence="1">
    <location>
        <begin position="119"/>
        <end position="160"/>
    </location>
</feature>
<sequence length="532" mass="58848">MAIGPRSGRVYATGGDDCFLNLYSVTDETPIYHFGPFESSITCCSFHYSEDFIVFGTQLGLVQILDLDSRKTVASFQLESSNITTIDYHPTNSDYVSAGDSKGCVYIMSSQERFPIQKYQAHRGNVTCVKFSPDGSLLASSGSDRLIQIFQVFTGECLNTIRINCPQFLSLTFHPTEMLLAGCSDDRSIHIFSFEVSNVDVNISSSSPEIFQQLITNELKGSFIIGNASPHCITFSKDGKVLSACSSSVLSVFKTFSPDFSDHMQIGQKKVHDIQLYSTCVAVASSDGNIGTVIFAKTEDFRLLKKEKIKLVNNNNNNNSNNNNNINLREKVKSGLQNKVIDGSNLVSMKKVGQRNNRDKEYKIGLADLQPKSPPPGPAANDAIYKSFKAKRPNYLAMLEKRKTKFSYLYDQIKTKGSIATINSIATTGDAAWEFVAIIQMRPQTVTFQNAAKCFQVMKFAFEDDPNLTINTIGLVLDIIGPTIMSSSEQKDDDMIEVDEAVKSIAPYIVDAANSNIEEAKAILETWKPILF</sequence>
<evidence type="ECO:0000313" key="2">
    <source>
        <dbReference type="EMBL" id="KAK8895605.1"/>
    </source>
</evidence>
<dbReference type="Gene3D" id="2.130.10.10">
    <property type="entry name" value="YVTN repeat-like/Quinoprotein amine dehydrogenase"/>
    <property type="match status" value="2"/>
</dbReference>
<gene>
    <name evidence="2" type="ORF">M9Y10_024075</name>
</gene>
<evidence type="ECO:0000256" key="1">
    <source>
        <dbReference type="PROSITE-ProRule" id="PRU00221"/>
    </source>
</evidence>
<dbReference type="PROSITE" id="PS50294">
    <property type="entry name" value="WD_REPEATS_REGION"/>
    <property type="match status" value="1"/>
</dbReference>
<name>A0ABR2KWZ7_9EUKA</name>
<dbReference type="Proteomes" id="UP001470230">
    <property type="component" value="Unassembled WGS sequence"/>
</dbReference>
<comment type="caution">
    <text evidence="2">The sequence shown here is derived from an EMBL/GenBank/DDBJ whole genome shotgun (WGS) entry which is preliminary data.</text>
</comment>
<proteinExistence type="predicted"/>
<dbReference type="PANTHER" id="PTHR19845:SF0">
    <property type="entry name" value="KATANIN P80 WD40 REPEAT-CONTAINING SUBUNIT B1"/>
    <property type="match status" value="1"/>
</dbReference>
<dbReference type="InterPro" id="IPR015943">
    <property type="entry name" value="WD40/YVTN_repeat-like_dom_sf"/>
</dbReference>
<organism evidence="2 3">
    <name type="scientific">Tritrichomonas musculus</name>
    <dbReference type="NCBI Taxonomy" id="1915356"/>
    <lineage>
        <taxon>Eukaryota</taxon>
        <taxon>Metamonada</taxon>
        <taxon>Parabasalia</taxon>
        <taxon>Tritrichomonadida</taxon>
        <taxon>Tritrichomonadidae</taxon>
        <taxon>Tritrichomonas</taxon>
    </lineage>
</organism>
<dbReference type="PANTHER" id="PTHR19845">
    <property type="entry name" value="KATANIN P80 SUBUNIT"/>
    <property type="match status" value="1"/>
</dbReference>
<dbReference type="SMART" id="SM00320">
    <property type="entry name" value="WD40"/>
    <property type="match status" value="5"/>
</dbReference>